<dbReference type="SUPFAM" id="SSF54427">
    <property type="entry name" value="NTF2-like"/>
    <property type="match status" value="1"/>
</dbReference>
<accession>A0A8S1ZFS8</accession>
<feature type="domain" description="NTF2" evidence="5">
    <location>
        <begin position="15"/>
        <end position="131"/>
    </location>
</feature>
<dbReference type="InterPro" id="IPR002075">
    <property type="entry name" value="NTF2_dom"/>
</dbReference>
<dbReference type="GO" id="GO:0003729">
    <property type="term" value="F:mRNA binding"/>
    <property type="evidence" value="ECO:0007669"/>
    <property type="project" value="TreeGrafter"/>
</dbReference>
<dbReference type="GO" id="GO:1990904">
    <property type="term" value="C:ribonucleoprotein complex"/>
    <property type="evidence" value="ECO:0007669"/>
    <property type="project" value="TreeGrafter"/>
</dbReference>
<evidence type="ECO:0000256" key="3">
    <source>
        <dbReference type="SAM" id="MobiDB-lite"/>
    </source>
</evidence>
<dbReference type="Gene3D" id="3.10.450.50">
    <property type="match status" value="1"/>
</dbReference>
<dbReference type="PROSITE" id="PS50102">
    <property type="entry name" value="RRM"/>
    <property type="match status" value="1"/>
</dbReference>
<dbReference type="InterPro" id="IPR039539">
    <property type="entry name" value="Ras_GTPase_bind_prot"/>
</dbReference>
<dbReference type="CDD" id="cd00780">
    <property type="entry name" value="NTF2"/>
    <property type="match status" value="1"/>
</dbReference>
<dbReference type="Proteomes" id="UP000682877">
    <property type="component" value="Chromosome 1"/>
</dbReference>
<evidence type="ECO:0000313" key="7">
    <source>
        <dbReference type="Proteomes" id="UP000682877"/>
    </source>
</evidence>
<feature type="domain" description="RRM" evidence="4">
    <location>
        <begin position="280"/>
        <end position="360"/>
    </location>
</feature>
<dbReference type="AlphaFoldDB" id="A0A8S1ZFS8"/>
<feature type="region of interest" description="Disordered" evidence="3">
    <location>
        <begin position="237"/>
        <end position="273"/>
    </location>
</feature>
<dbReference type="FunFam" id="3.10.450.50:FF:000003">
    <property type="entry name" value="Nuclear transport factor 2 family protein"/>
    <property type="match status" value="1"/>
</dbReference>
<feature type="compositionally biased region" description="Basic and acidic residues" evidence="3">
    <location>
        <begin position="402"/>
        <end position="411"/>
    </location>
</feature>
<dbReference type="InterPro" id="IPR012677">
    <property type="entry name" value="Nucleotide-bd_a/b_plait_sf"/>
</dbReference>
<proteinExistence type="predicted"/>
<evidence type="ECO:0000259" key="4">
    <source>
        <dbReference type="PROSITE" id="PS50102"/>
    </source>
</evidence>
<dbReference type="SUPFAM" id="SSF54928">
    <property type="entry name" value="RNA-binding domain, RBD"/>
    <property type="match status" value="1"/>
</dbReference>
<gene>
    <name evidence="6" type="ORF">AARE701A_LOCUS1108</name>
</gene>
<dbReference type="GO" id="GO:0005829">
    <property type="term" value="C:cytosol"/>
    <property type="evidence" value="ECO:0007669"/>
    <property type="project" value="TreeGrafter"/>
</dbReference>
<evidence type="ECO:0000256" key="1">
    <source>
        <dbReference type="ARBA" id="ARBA00022884"/>
    </source>
</evidence>
<organism evidence="6 7">
    <name type="scientific">Arabidopsis arenosa</name>
    <name type="common">Sand rock-cress</name>
    <name type="synonym">Cardaminopsis arenosa</name>
    <dbReference type="NCBI Taxonomy" id="38785"/>
    <lineage>
        <taxon>Eukaryota</taxon>
        <taxon>Viridiplantae</taxon>
        <taxon>Streptophyta</taxon>
        <taxon>Embryophyta</taxon>
        <taxon>Tracheophyta</taxon>
        <taxon>Spermatophyta</taxon>
        <taxon>Magnoliopsida</taxon>
        <taxon>eudicotyledons</taxon>
        <taxon>Gunneridae</taxon>
        <taxon>Pentapetalae</taxon>
        <taxon>rosids</taxon>
        <taxon>malvids</taxon>
        <taxon>Brassicales</taxon>
        <taxon>Brassicaceae</taxon>
        <taxon>Camelineae</taxon>
        <taxon>Arabidopsis</taxon>
    </lineage>
</organism>
<dbReference type="InterPro" id="IPR000504">
    <property type="entry name" value="RRM_dom"/>
</dbReference>
<dbReference type="PROSITE" id="PS50177">
    <property type="entry name" value="NTF2_DOMAIN"/>
    <property type="match status" value="1"/>
</dbReference>
<protein>
    <submittedName>
        <fullName evidence="6">Uncharacterized protein</fullName>
    </submittedName>
</protein>
<dbReference type="Pfam" id="PF00076">
    <property type="entry name" value="RRM_1"/>
    <property type="match status" value="1"/>
</dbReference>
<feature type="compositionally biased region" description="Gly residues" evidence="3">
    <location>
        <begin position="391"/>
        <end position="400"/>
    </location>
</feature>
<dbReference type="InterPro" id="IPR032710">
    <property type="entry name" value="NTF2-like_dom_sf"/>
</dbReference>
<name>A0A8S1ZFS8_ARAAE</name>
<dbReference type="CDD" id="cd00590">
    <property type="entry name" value="RRM_SF"/>
    <property type="match status" value="1"/>
</dbReference>
<dbReference type="PANTHER" id="PTHR10693">
    <property type="entry name" value="RAS GTPASE-ACTIVATING PROTEIN-BINDING PROTEIN"/>
    <property type="match status" value="1"/>
</dbReference>
<dbReference type="PANTHER" id="PTHR10693:SF84">
    <property type="entry name" value="G3BP-LIKE PROTEIN"/>
    <property type="match status" value="1"/>
</dbReference>
<evidence type="ECO:0000313" key="6">
    <source>
        <dbReference type="EMBL" id="CAE5957396.1"/>
    </source>
</evidence>
<sequence>MALESNAPVVDPNTIGNSFVEQYYNLLYKSPAEVHQFYLDDSVLGRPGSDGEMVSVKSLKAINEQIMSFDYKISKIQILTADSQASYKNGVVTLVTGLLTVKEGERMRFSQSFFLVPHNGSYFVLNDVFRYVADEIVEPEANKKEVEEVIPQVVQSTVTVLAEPANEVAEPVTIPGQQPAAKQTTENIVKKPERAVANGHPKTLEEKVVNDKSNAVDAPKKSYAGIVQSLAQNGATFNVKAPPAKPRSKPVTKPSAAPESKAPVPVSEHSSAETVDQPGCTIFVANLPMDATPEQLNETFKGFGSITKDGIQVRSYRLKGNCFGFVTFESAEAVKLVLQAHKGLAIRIGNRKVSIEEKRGNNDNGRPSMRNGGYRNENGYRNDGVRPRGNGSNGGRGYGRNGSERRGESRNGEAYNGDGKVHQNGTVKAGRENAQARG</sequence>
<evidence type="ECO:0000259" key="5">
    <source>
        <dbReference type="PROSITE" id="PS50177"/>
    </source>
</evidence>
<dbReference type="Pfam" id="PF02136">
    <property type="entry name" value="NTF2"/>
    <property type="match status" value="1"/>
</dbReference>
<dbReference type="SMART" id="SM00360">
    <property type="entry name" value="RRM"/>
    <property type="match status" value="1"/>
</dbReference>
<reference evidence="6" key="1">
    <citation type="submission" date="2021-01" db="EMBL/GenBank/DDBJ databases">
        <authorList>
            <person name="Bezrukov I."/>
        </authorList>
    </citation>
    <scope>NUCLEOTIDE SEQUENCE</scope>
</reference>
<dbReference type="InterPro" id="IPR035979">
    <property type="entry name" value="RBD_domain_sf"/>
</dbReference>
<keyword evidence="7" id="KW-1185">Reference proteome</keyword>
<dbReference type="Gene3D" id="3.30.70.330">
    <property type="match status" value="1"/>
</dbReference>
<feature type="region of interest" description="Disordered" evidence="3">
    <location>
        <begin position="357"/>
        <end position="438"/>
    </location>
</feature>
<keyword evidence="1 2" id="KW-0694">RNA-binding</keyword>
<dbReference type="EMBL" id="LR999451">
    <property type="protein sequence ID" value="CAE5957396.1"/>
    <property type="molecule type" value="Genomic_DNA"/>
</dbReference>
<dbReference type="InterPro" id="IPR018222">
    <property type="entry name" value="Nuclear_transport_factor_2_euk"/>
</dbReference>
<evidence type="ECO:0000256" key="2">
    <source>
        <dbReference type="PROSITE-ProRule" id="PRU00176"/>
    </source>
</evidence>